<dbReference type="EC" id="2.7.1.26" evidence="14"/>
<dbReference type="PANTHER" id="PTHR22749:SF6">
    <property type="entry name" value="RIBOFLAVIN KINASE"/>
    <property type="match status" value="1"/>
</dbReference>
<dbReference type="Gene3D" id="3.40.50.620">
    <property type="entry name" value="HUPs"/>
    <property type="match status" value="1"/>
</dbReference>
<evidence type="ECO:0000256" key="10">
    <source>
        <dbReference type="ARBA" id="ARBA00022840"/>
    </source>
</evidence>
<dbReference type="Pfam" id="PF01687">
    <property type="entry name" value="Flavokinase"/>
    <property type="match status" value="1"/>
</dbReference>
<dbReference type="GO" id="GO:0008531">
    <property type="term" value="F:riboflavin kinase activity"/>
    <property type="evidence" value="ECO:0007669"/>
    <property type="project" value="UniProtKB-EC"/>
</dbReference>
<feature type="domain" description="Riboflavin kinase" evidence="15">
    <location>
        <begin position="189"/>
        <end position="313"/>
    </location>
</feature>
<dbReference type="InterPro" id="IPR015865">
    <property type="entry name" value="Riboflavin_kinase_bac/euk"/>
</dbReference>
<evidence type="ECO:0000256" key="14">
    <source>
        <dbReference type="PIRNR" id="PIRNR004491"/>
    </source>
</evidence>
<comment type="pathway">
    <text evidence="2 14">Cofactor biosynthesis; FMN biosynthesis; FMN from riboflavin (ATP route): step 1/1.</text>
</comment>
<dbReference type="PANTHER" id="PTHR22749">
    <property type="entry name" value="RIBOFLAVIN KINASE/FMN ADENYLYLTRANSFERASE"/>
    <property type="match status" value="1"/>
</dbReference>
<dbReference type="SUPFAM" id="SSF82114">
    <property type="entry name" value="Riboflavin kinase-like"/>
    <property type="match status" value="1"/>
</dbReference>
<organism evidence="16 17">
    <name type="scientific">Hydrogenoanaerobacterium saccharovorans</name>
    <dbReference type="NCBI Taxonomy" id="474960"/>
    <lineage>
        <taxon>Bacteria</taxon>
        <taxon>Bacillati</taxon>
        <taxon>Bacillota</taxon>
        <taxon>Clostridia</taxon>
        <taxon>Eubacteriales</taxon>
        <taxon>Oscillospiraceae</taxon>
        <taxon>Hydrogenoanaerobacterium</taxon>
    </lineage>
</organism>
<evidence type="ECO:0000256" key="3">
    <source>
        <dbReference type="ARBA" id="ARBA00022630"/>
    </source>
</evidence>
<keyword evidence="8 14" id="KW-0418">Kinase</keyword>
<dbReference type="SUPFAM" id="SSF52374">
    <property type="entry name" value="Nucleotidylyl transferase"/>
    <property type="match status" value="1"/>
</dbReference>
<keyword evidence="7 14" id="KW-0547">Nucleotide-binding</keyword>
<dbReference type="Proteomes" id="UP000724149">
    <property type="component" value="Unassembled WGS sequence"/>
</dbReference>
<dbReference type="InterPro" id="IPR014729">
    <property type="entry name" value="Rossmann-like_a/b/a_fold"/>
</dbReference>
<proteinExistence type="inferred from homology"/>
<dbReference type="SMART" id="SM00904">
    <property type="entry name" value="Flavokinase"/>
    <property type="match status" value="1"/>
</dbReference>
<dbReference type="GO" id="GO:0003919">
    <property type="term" value="F:FMN adenylyltransferase activity"/>
    <property type="evidence" value="ECO:0007669"/>
    <property type="project" value="UniProtKB-EC"/>
</dbReference>
<evidence type="ECO:0000256" key="4">
    <source>
        <dbReference type="ARBA" id="ARBA00022643"/>
    </source>
</evidence>
<evidence type="ECO:0000256" key="1">
    <source>
        <dbReference type="ARBA" id="ARBA00004726"/>
    </source>
</evidence>
<keyword evidence="6 14" id="KW-0548">Nucleotidyltransferase</keyword>
<evidence type="ECO:0000259" key="15">
    <source>
        <dbReference type="SMART" id="SM00904"/>
    </source>
</evidence>
<dbReference type="InterPro" id="IPR015864">
    <property type="entry name" value="FAD_synthase"/>
</dbReference>
<evidence type="ECO:0000256" key="6">
    <source>
        <dbReference type="ARBA" id="ARBA00022695"/>
    </source>
</evidence>
<dbReference type="NCBIfam" id="TIGR00083">
    <property type="entry name" value="ribF"/>
    <property type="match status" value="1"/>
</dbReference>
<name>A0ABS2GL29_9FIRM</name>
<dbReference type="EC" id="2.7.7.2" evidence="14"/>
<keyword evidence="17" id="KW-1185">Reference proteome</keyword>
<sequence length="332" mass="37012">MIFKRKEGLHLILSDTLSAHLPERPTAVALGFFDGIHRGHTKVISAAVQAARQQGLIPCVFTFSPPGKGGPKPVGELIQTDEVKQYILERMGVRQIFRPPFEEFRDLTPEEFVRKVLAERFQARVVACGENFHFGKNAAGNAELLCQLGQEYGIEVIVVPLERENGEVISSTLIRKALRDGEIETANRLLGHPYTLIAPVVHGRGLGRQWNYPTANQYFPDEQIIPQNGVYATIAVCDGKRYVGSTNVGKKPTVGGQTVLSETFLVDYKGDLYGKNLIVEFYHFVRGEKKFGSLEELRAAIEDSTRKSVELCEKYREIPLQTDEAVLQSIGN</sequence>
<keyword evidence="9 14" id="KW-0274">FAD</keyword>
<keyword evidence="11" id="KW-0511">Multifunctional enzyme</keyword>
<dbReference type="InterPro" id="IPR002606">
    <property type="entry name" value="Riboflavin_kinase_bac"/>
</dbReference>
<dbReference type="Gene3D" id="2.40.30.30">
    <property type="entry name" value="Riboflavin kinase-like"/>
    <property type="match status" value="1"/>
</dbReference>
<evidence type="ECO:0000256" key="7">
    <source>
        <dbReference type="ARBA" id="ARBA00022741"/>
    </source>
</evidence>
<dbReference type="EMBL" id="JACSNR010000005">
    <property type="protein sequence ID" value="MBM6923200.1"/>
    <property type="molecule type" value="Genomic_DNA"/>
</dbReference>
<comment type="catalytic activity">
    <reaction evidence="12 14">
        <text>riboflavin + ATP = FMN + ADP + H(+)</text>
        <dbReference type="Rhea" id="RHEA:14357"/>
        <dbReference type="ChEBI" id="CHEBI:15378"/>
        <dbReference type="ChEBI" id="CHEBI:30616"/>
        <dbReference type="ChEBI" id="CHEBI:57986"/>
        <dbReference type="ChEBI" id="CHEBI:58210"/>
        <dbReference type="ChEBI" id="CHEBI:456216"/>
        <dbReference type="EC" id="2.7.1.26"/>
    </reaction>
</comment>
<protein>
    <recommendedName>
        <fullName evidence="14">Riboflavin biosynthesis protein</fullName>
    </recommendedName>
    <domain>
        <recommendedName>
            <fullName evidence="14">Riboflavin kinase</fullName>
            <ecNumber evidence="14">2.7.1.26</ecNumber>
        </recommendedName>
        <alternativeName>
            <fullName evidence="14">Flavokinase</fullName>
        </alternativeName>
    </domain>
    <domain>
        <recommendedName>
            <fullName evidence="14">FMN adenylyltransferase</fullName>
            <ecNumber evidence="14">2.7.7.2</ecNumber>
        </recommendedName>
        <alternativeName>
            <fullName evidence="14">FAD pyrophosphorylase</fullName>
        </alternativeName>
        <alternativeName>
            <fullName evidence="14">FAD synthase</fullName>
        </alternativeName>
    </domain>
</protein>
<comment type="catalytic activity">
    <reaction evidence="13 14">
        <text>FMN + ATP + H(+) = FAD + diphosphate</text>
        <dbReference type="Rhea" id="RHEA:17237"/>
        <dbReference type="ChEBI" id="CHEBI:15378"/>
        <dbReference type="ChEBI" id="CHEBI:30616"/>
        <dbReference type="ChEBI" id="CHEBI:33019"/>
        <dbReference type="ChEBI" id="CHEBI:57692"/>
        <dbReference type="ChEBI" id="CHEBI:58210"/>
        <dbReference type="EC" id="2.7.7.2"/>
    </reaction>
</comment>
<evidence type="ECO:0000256" key="13">
    <source>
        <dbReference type="ARBA" id="ARBA00049494"/>
    </source>
</evidence>
<evidence type="ECO:0000256" key="12">
    <source>
        <dbReference type="ARBA" id="ARBA00047880"/>
    </source>
</evidence>
<gene>
    <name evidence="16" type="ORF">H9X81_05785</name>
</gene>
<keyword evidence="5 14" id="KW-0808">Transferase</keyword>
<evidence type="ECO:0000256" key="11">
    <source>
        <dbReference type="ARBA" id="ARBA00023268"/>
    </source>
</evidence>
<keyword evidence="10 14" id="KW-0067">ATP-binding</keyword>
<keyword evidence="4 14" id="KW-0288">FMN</keyword>
<dbReference type="Pfam" id="PF06574">
    <property type="entry name" value="FAD_syn"/>
    <property type="match status" value="1"/>
</dbReference>
<evidence type="ECO:0000256" key="2">
    <source>
        <dbReference type="ARBA" id="ARBA00005201"/>
    </source>
</evidence>
<comment type="similarity">
    <text evidence="14">Belongs to the ribF family.</text>
</comment>
<accession>A0ABS2GL29</accession>
<dbReference type="CDD" id="cd02064">
    <property type="entry name" value="FAD_synthetase_N"/>
    <property type="match status" value="1"/>
</dbReference>
<reference evidence="16 17" key="1">
    <citation type="journal article" date="2021" name="Sci. Rep.">
        <title>The distribution of antibiotic resistance genes in chicken gut microbiota commensals.</title>
        <authorList>
            <person name="Juricova H."/>
            <person name="Matiasovicova J."/>
            <person name="Kubasova T."/>
            <person name="Cejkova D."/>
            <person name="Rychlik I."/>
        </authorList>
    </citation>
    <scope>NUCLEOTIDE SEQUENCE [LARGE SCALE GENOMIC DNA]</scope>
    <source>
        <strain evidence="16 17">An564</strain>
    </source>
</reference>
<evidence type="ECO:0000256" key="5">
    <source>
        <dbReference type="ARBA" id="ARBA00022679"/>
    </source>
</evidence>
<comment type="pathway">
    <text evidence="1 14">Cofactor biosynthesis; FAD biosynthesis; FAD from FMN: step 1/1.</text>
</comment>
<evidence type="ECO:0000256" key="9">
    <source>
        <dbReference type="ARBA" id="ARBA00022827"/>
    </source>
</evidence>
<evidence type="ECO:0000256" key="8">
    <source>
        <dbReference type="ARBA" id="ARBA00022777"/>
    </source>
</evidence>
<dbReference type="InterPro" id="IPR023465">
    <property type="entry name" value="Riboflavin_kinase_dom_sf"/>
</dbReference>
<evidence type="ECO:0000313" key="16">
    <source>
        <dbReference type="EMBL" id="MBM6923200.1"/>
    </source>
</evidence>
<evidence type="ECO:0000313" key="17">
    <source>
        <dbReference type="Proteomes" id="UP000724149"/>
    </source>
</evidence>
<keyword evidence="3 14" id="KW-0285">Flavoprotein</keyword>
<comment type="caution">
    <text evidence="16">The sequence shown here is derived from an EMBL/GenBank/DDBJ whole genome shotgun (WGS) entry which is preliminary data.</text>
</comment>
<dbReference type="PIRSF" id="PIRSF004491">
    <property type="entry name" value="FAD_Synth"/>
    <property type="match status" value="1"/>
</dbReference>
<dbReference type="InterPro" id="IPR023468">
    <property type="entry name" value="Riboflavin_kinase"/>
</dbReference>
<dbReference type="NCBIfam" id="NF004160">
    <property type="entry name" value="PRK05627.1-3"/>
    <property type="match status" value="1"/>
</dbReference>